<sequence>MKIVYTTLLGATLVFGIAACSNDPSVDNHPKEQVVPTESSKNANTPDDKSIDNSGNKSVGNVANDQNAAEKMKELNFTNFDLEVQYDNDLDFDFEYEQRSDNGEYKAEMKDRINDRELKGMEAFSLIYTQLKDLDINTNTPKEDVIQNILQRLNLSDNYKSFDLEYILKDGSKIEIKDNK</sequence>
<dbReference type="Proteomes" id="UP000681414">
    <property type="component" value="Unassembled WGS sequence"/>
</dbReference>
<feature type="chain" id="PRO_5039696283" evidence="2">
    <location>
        <begin position="21"/>
        <end position="180"/>
    </location>
</feature>
<evidence type="ECO:0000256" key="2">
    <source>
        <dbReference type="SAM" id="SignalP"/>
    </source>
</evidence>
<proteinExistence type="predicted"/>
<keyword evidence="4" id="KW-1185">Reference proteome</keyword>
<dbReference type="AlphaFoldDB" id="A0A942YFE9"/>
<dbReference type="PROSITE" id="PS51257">
    <property type="entry name" value="PROKAR_LIPOPROTEIN"/>
    <property type="match status" value="1"/>
</dbReference>
<organism evidence="3 4">
    <name type="scientific">Lederbergia citri</name>
    <dbReference type="NCBI Taxonomy" id="2833580"/>
    <lineage>
        <taxon>Bacteria</taxon>
        <taxon>Bacillati</taxon>
        <taxon>Bacillota</taxon>
        <taxon>Bacilli</taxon>
        <taxon>Bacillales</taxon>
        <taxon>Bacillaceae</taxon>
        <taxon>Lederbergia</taxon>
    </lineage>
</organism>
<comment type="caution">
    <text evidence="3">The sequence shown here is derived from an EMBL/GenBank/DDBJ whole genome shotgun (WGS) entry which is preliminary data.</text>
</comment>
<dbReference type="InterPro" id="IPR025623">
    <property type="entry name" value="YusW"/>
</dbReference>
<evidence type="ECO:0000256" key="1">
    <source>
        <dbReference type="SAM" id="MobiDB-lite"/>
    </source>
</evidence>
<evidence type="ECO:0000313" key="3">
    <source>
        <dbReference type="EMBL" id="MBS4194958.1"/>
    </source>
</evidence>
<name>A0A942YFE9_9BACI</name>
<feature type="compositionally biased region" description="Polar residues" evidence="1">
    <location>
        <begin position="52"/>
        <end position="62"/>
    </location>
</feature>
<reference evidence="3 4" key="1">
    <citation type="submission" date="2021-05" db="EMBL/GenBank/DDBJ databases">
        <title>Novel Bacillus species.</title>
        <authorList>
            <person name="Liu G."/>
        </authorList>
    </citation>
    <scope>NUCLEOTIDE SEQUENCE [LARGE SCALE GENOMIC DNA]</scope>
    <source>
        <strain evidence="4">FJAT-49780</strain>
    </source>
</reference>
<dbReference type="Pfam" id="PF14039">
    <property type="entry name" value="YusW"/>
    <property type="match status" value="1"/>
</dbReference>
<dbReference type="EMBL" id="JAGYPG010000001">
    <property type="protein sequence ID" value="MBS4194958.1"/>
    <property type="molecule type" value="Genomic_DNA"/>
</dbReference>
<evidence type="ECO:0000313" key="4">
    <source>
        <dbReference type="Proteomes" id="UP000681414"/>
    </source>
</evidence>
<feature type="region of interest" description="Disordered" evidence="1">
    <location>
        <begin position="25"/>
        <end position="62"/>
    </location>
</feature>
<dbReference type="RefSeq" id="WP_213124099.1">
    <property type="nucleotide sequence ID" value="NZ_JAGYPG010000001.1"/>
</dbReference>
<accession>A0A942YFE9</accession>
<feature type="signal peptide" evidence="2">
    <location>
        <begin position="1"/>
        <end position="20"/>
    </location>
</feature>
<protein>
    <submittedName>
        <fullName evidence="3">YusW family protein</fullName>
    </submittedName>
</protein>
<feature type="compositionally biased region" description="Polar residues" evidence="1">
    <location>
        <begin position="36"/>
        <end position="45"/>
    </location>
</feature>
<gene>
    <name evidence="3" type="ORF">KHA97_07685</name>
</gene>
<keyword evidence="2" id="KW-0732">Signal</keyword>